<keyword evidence="3 5" id="KW-1133">Transmembrane helix</keyword>
<evidence type="ECO:0000256" key="2">
    <source>
        <dbReference type="ARBA" id="ARBA00022692"/>
    </source>
</evidence>
<dbReference type="GO" id="GO:0005886">
    <property type="term" value="C:plasma membrane"/>
    <property type="evidence" value="ECO:0007669"/>
    <property type="project" value="UniProtKB-SubCell"/>
</dbReference>
<feature type="transmembrane region" description="Helical" evidence="5">
    <location>
        <begin position="6"/>
        <end position="36"/>
    </location>
</feature>
<evidence type="ECO:0000256" key="1">
    <source>
        <dbReference type="ARBA" id="ARBA00004141"/>
    </source>
</evidence>
<dbReference type="InterPro" id="IPR051598">
    <property type="entry name" value="TSUP/Inactive_protease-like"/>
</dbReference>
<feature type="transmembrane region" description="Helical" evidence="5">
    <location>
        <begin position="74"/>
        <end position="92"/>
    </location>
</feature>
<feature type="transmembrane region" description="Helical" evidence="5">
    <location>
        <begin position="244"/>
        <end position="262"/>
    </location>
</feature>
<keyword evidence="2 5" id="KW-0812">Transmembrane</keyword>
<dbReference type="RefSeq" id="WP_006259768.1">
    <property type="nucleotide sequence ID" value="NZ_BCMQ01000005.1"/>
</dbReference>
<comment type="similarity">
    <text evidence="5">Belongs to the 4-toluene sulfonate uptake permease (TSUP) (TC 2.A.102) family.</text>
</comment>
<organism evidence="6 7">
    <name type="scientific">Myroides odoratimimus</name>
    <dbReference type="NCBI Taxonomy" id="76832"/>
    <lineage>
        <taxon>Bacteria</taxon>
        <taxon>Pseudomonadati</taxon>
        <taxon>Bacteroidota</taxon>
        <taxon>Flavobacteriia</taxon>
        <taxon>Flavobacteriales</taxon>
        <taxon>Flavobacteriaceae</taxon>
        <taxon>Myroides</taxon>
    </lineage>
</organism>
<dbReference type="PANTHER" id="PTHR43701:SF2">
    <property type="entry name" value="MEMBRANE TRANSPORTER PROTEIN YJNA-RELATED"/>
    <property type="match status" value="1"/>
</dbReference>
<dbReference type="Proteomes" id="UP000069030">
    <property type="component" value="Chromosome"/>
</dbReference>
<proteinExistence type="inferred from homology"/>
<dbReference type="Pfam" id="PF01925">
    <property type="entry name" value="TauE"/>
    <property type="match status" value="1"/>
</dbReference>
<evidence type="ECO:0000313" key="7">
    <source>
        <dbReference type="Proteomes" id="UP000069030"/>
    </source>
</evidence>
<feature type="transmembrane region" description="Helical" evidence="5">
    <location>
        <begin position="43"/>
        <end position="62"/>
    </location>
</feature>
<accession>A0A0S7ECD4</accession>
<evidence type="ECO:0000256" key="5">
    <source>
        <dbReference type="RuleBase" id="RU363041"/>
    </source>
</evidence>
<evidence type="ECO:0000256" key="3">
    <source>
        <dbReference type="ARBA" id="ARBA00022989"/>
    </source>
</evidence>
<reference evidence="6 7" key="1">
    <citation type="journal article" date="2016" name="J. Zhejiang Univ. Sci. B">
        <title>Antibiotic resistance mechanisms of Myroides sp.</title>
        <authorList>
            <person name="Hu S."/>
            <person name="Yuan S."/>
            <person name="Qu H."/>
            <person name="Jiang T."/>
            <person name="Zhou Y."/>
            <person name="Wang M."/>
            <person name="Ming D."/>
        </authorList>
    </citation>
    <scope>NUCLEOTIDE SEQUENCE [LARGE SCALE GENOMIC DNA]</scope>
    <source>
        <strain evidence="6 7">PR63039</strain>
    </source>
</reference>
<comment type="subcellular location">
    <subcellularLocation>
        <location evidence="5">Cell membrane</location>
        <topology evidence="5">Multi-pass membrane protein</topology>
    </subcellularLocation>
    <subcellularLocation>
        <location evidence="1">Membrane</location>
        <topology evidence="1">Multi-pass membrane protein</topology>
    </subcellularLocation>
</comment>
<evidence type="ECO:0000313" key="6">
    <source>
        <dbReference type="EMBL" id="ALU25369.1"/>
    </source>
</evidence>
<evidence type="ECO:0000256" key="4">
    <source>
        <dbReference type="ARBA" id="ARBA00023136"/>
    </source>
</evidence>
<sequence>MDYTALIGYALALLIGISLGLIGSGGSILTVPILVYIMKVEPFVATAYSLFIVGSTSLVGGIKNYIDKKVDLKTVLLFGIPSVITVYITRAYLLPLVPDVISIGSWSIDKNIVLMVLFALVMFTSATKMIRPKKEIEVIDTKPALSGLVLQGILIGLLAGTVGAGGGFLIIPALVLFAKMPMRQAVGTSLCIIAIQSLIGFLGDLGHTAMDWAMLLTFSGISMVGIFIGIYLTKYVPDKNLKKCFGYFVLIMAIYILIKEVFL</sequence>
<dbReference type="AlphaFoldDB" id="A0A0S7ECD4"/>
<keyword evidence="4 5" id="KW-0472">Membrane</keyword>
<keyword evidence="5" id="KW-1003">Cell membrane</keyword>
<dbReference type="EMBL" id="CP013690">
    <property type="protein sequence ID" value="ALU25369.1"/>
    <property type="molecule type" value="Genomic_DNA"/>
</dbReference>
<dbReference type="PANTHER" id="PTHR43701">
    <property type="entry name" value="MEMBRANE TRANSPORTER PROTEIN MJ0441-RELATED"/>
    <property type="match status" value="1"/>
</dbReference>
<gene>
    <name evidence="6" type="ORF">AS202_04020</name>
</gene>
<dbReference type="KEGG" id="mod:AS202_04020"/>
<dbReference type="eggNOG" id="COG0730">
    <property type="taxonomic scope" value="Bacteria"/>
</dbReference>
<name>A0A0S7ECD4_9FLAO</name>
<feature type="transmembrane region" description="Helical" evidence="5">
    <location>
        <begin position="112"/>
        <end position="130"/>
    </location>
</feature>
<protein>
    <recommendedName>
        <fullName evidence="5">Probable membrane transporter protein</fullName>
    </recommendedName>
</protein>
<feature type="transmembrane region" description="Helical" evidence="5">
    <location>
        <begin position="212"/>
        <end position="232"/>
    </location>
</feature>
<feature type="transmembrane region" description="Helical" evidence="5">
    <location>
        <begin position="150"/>
        <end position="178"/>
    </location>
</feature>
<dbReference type="InterPro" id="IPR002781">
    <property type="entry name" value="TM_pro_TauE-like"/>
</dbReference>